<dbReference type="PANTHER" id="PTHR43046:SF14">
    <property type="entry name" value="MUTT_NUDIX FAMILY PROTEIN"/>
    <property type="match status" value="1"/>
</dbReference>
<dbReference type="EMBL" id="JACXJA010000050">
    <property type="protein sequence ID" value="MBD2866003.1"/>
    <property type="molecule type" value="Genomic_DNA"/>
</dbReference>
<gene>
    <name evidence="5" type="ORF">IDH45_28860</name>
</gene>
<proteinExistence type="inferred from homology"/>
<dbReference type="Proteomes" id="UP000639396">
    <property type="component" value="Unassembled WGS sequence"/>
</dbReference>
<dbReference type="PRINTS" id="PR00502">
    <property type="entry name" value="NUDIXFAMILY"/>
</dbReference>
<evidence type="ECO:0000259" key="4">
    <source>
        <dbReference type="PROSITE" id="PS51462"/>
    </source>
</evidence>
<evidence type="ECO:0000313" key="6">
    <source>
        <dbReference type="Proteomes" id="UP000639396"/>
    </source>
</evidence>
<organism evidence="5 6">
    <name type="scientific">Paenibacillus oceani</name>
    <dbReference type="NCBI Taxonomy" id="2772510"/>
    <lineage>
        <taxon>Bacteria</taxon>
        <taxon>Bacillati</taxon>
        <taxon>Bacillota</taxon>
        <taxon>Bacilli</taxon>
        <taxon>Bacillales</taxon>
        <taxon>Paenibacillaceae</taxon>
        <taxon>Paenibacillus</taxon>
    </lineage>
</organism>
<dbReference type="InterPro" id="IPR020084">
    <property type="entry name" value="NUDIX_hydrolase_CS"/>
</dbReference>
<reference evidence="5" key="1">
    <citation type="submission" date="2020-09" db="EMBL/GenBank/DDBJ databases">
        <title>A novel bacterium of genus Paenibacillus, isolated from South China Sea.</title>
        <authorList>
            <person name="Huang H."/>
            <person name="Mo K."/>
            <person name="Hu Y."/>
        </authorList>
    </citation>
    <scope>NUCLEOTIDE SEQUENCE</scope>
    <source>
        <strain evidence="5">IB182363</strain>
    </source>
</reference>
<evidence type="ECO:0000256" key="1">
    <source>
        <dbReference type="ARBA" id="ARBA00001946"/>
    </source>
</evidence>
<evidence type="ECO:0000313" key="5">
    <source>
        <dbReference type="EMBL" id="MBD2866003.1"/>
    </source>
</evidence>
<dbReference type="PROSITE" id="PS00893">
    <property type="entry name" value="NUDIX_BOX"/>
    <property type="match status" value="1"/>
</dbReference>
<dbReference type="AlphaFoldDB" id="A0A927CG27"/>
<comment type="cofactor">
    <cofactor evidence="1">
        <name>Mg(2+)</name>
        <dbReference type="ChEBI" id="CHEBI:18420"/>
    </cofactor>
</comment>
<dbReference type="Gene3D" id="3.90.79.10">
    <property type="entry name" value="Nucleoside Triphosphate Pyrophosphohydrolase"/>
    <property type="match status" value="1"/>
</dbReference>
<comment type="caution">
    <text evidence="5">The sequence shown here is derived from an EMBL/GenBank/DDBJ whole genome shotgun (WGS) entry which is preliminary data.</text>
</comment>
<dbReference type="InterPro" id="IPR015797">
    <property type="entry name" value="NUDIX_hydrolase-like_dom_sf"/>
</dbReference>
<keyword evidence="2 3" id="KW-0378">Hydrolase</keyword>
<accession>A0A927CG27</accession>
<dbReference type="PROSITE" id="PS51462">
    <property type="entry name" value="NUDIX"/>
    <property type="match status" value="1"/>
</dbReference>
<dbReference type="InterPro" id="IPR020476">
    <property type="entry name" value="Nudix_hydrolase"/>
</dbReference>
<keyword evidence="6" id="KW-1185">Reference proteome</keyword>
<evidence type="ECO:0000256" key="3">
    <source>
        <dbReference type="RuleBase" id="RU003476"/>
    </source>
</evidence>
<dbReference type="PANTHER" id="PTHR43046">
    <property type="entry name" value="GDP-MANNOSE MANNOSYL HYDROLASE"/>
    <property type="match status" value="1"/>
</dbReference>
<dbReference type="InterPro" id="IPR000086">
    <property type="entry name" value="NUDIX_hydrolase_dom"/>
</dbReference>
<dbReference type="SUPFAM" id="SSF55811">
    <property type="entry name" value="Nudix"/>
    <property type="match status" value="1"/>
</dbReference>
<dbReference type="GO" id="GO:0016787">
    <property type="term" value="F:hydrolase activity"/>
    <property type="evidence" value="ECO:0007669"/>
    <property type="project" value="UniProtKB-KW"/>
</dbReference>
<dbReference type="RefSeq" id="WP_190931621.1">
    <property type="nucleotide sequence ID" value="NZ_JACXJA010000050.1"/>
</dbReference>
<protein>
    <submittedName>
        <fullName evidence="5">NUDIX domain-containing protein</fullName>
    </submittedName>
</protein>
<evidence type="ECO:0000256" key="2">
    <source>
        <dbReference type="ARBA" id="ARBA00022801"/>
    </source>
</evidence>
<sequence length="178" mass="19383">MNVVCAAGGLIVRNHNVLLVKTTYGANRGLWMIPGGLVEPGETFEMAAIREVYEETGITAQPRRLIAVRSGIKETAVRSAPPDPAACGSPRPEQSEHGVYLVYEMEPIPGTPEADGLEIAEARYRPIDEVLDDPEVVGLSRQIIHDYVHSAPASGLTKVRTAIRANQQYALYEVYTLA</sequence>
<comment type="similarity">
    <text evidence="3">Belongs to the Nudix hydrolase family.</text>
</comment>
<dbReference type="Pfam" id="PF00293">
    <property type="entry name" value="NUDIX"/>
    <property type="match status" value="1"/>
</dbReference>
<name>A0A927CG27_9BACL</name>
<feature type="domain" description="Nudix hydrolase" evidence="4">
    <location>
        <begin position="2"/>
        <end position="152"/>
    </location>
</feature>